<proteinExistence type="predicted"/>
<gene>
    <name evidence="1" type="ORF">CEV31_2137</name>
</gene>
<evidence type="ECO:0000313" key="1">
    <source>
        <dbReference type="EMBL" id="OYR18800.1"/>
    </source>
</evidence>
<organism evidence="1 2">
    <name type="scientific">Brucella thiophenivorans</name>
    <dbReference type="NCBI Taxonomy" id="571255"/>
    <lineage>
        <taxon>Bacteria</taxon>
        <taxon>Pseudomonadati</taxon>
        <taxon>Pseudomonadota</taxon>
        <taxon>Alphaproteobacteria</taxon>
        <taxon>Hyphomicrobiales</taxon>
        <taxon>Brucellaceae</taxon>
        <taxon>Brucella/Ochrobactrum group</taxon>
        <taxon>Brucella</taxon>
    </lineage>
</organism>
<dbReference type="EMBL" id="NNRJ01000019">
    <property type="protein sequence ID" value="OYR18800.1"/>
    <property type="molecule type" value="Genomic_DNA"/>
</dbReference>
<evidence type="ECO:0000313" key="2">
    <source>
        <dbReference type="Proteomes" id="UP000215590"/>
    </source>
</evidence>
<name>A0A256FVM2_9HYPH</name>
<keyword evidence="2" id="KW-1185">Reference proteome</keyword>
<sequence>MFFAVARRNQTFTHSSQYQLRDSSASRDENQSSTFVAIMPRIIHL</sequence>
<reference evidence="1 2" key="1">
    <citation type="submission" date="2017-07" db="EMBL/GenBank/DDBJ databases">
        <title>Phylogenetic study on the rhizospheric bacterium Ochrobactrum sp. A44.</title>
        <authorList>
            <person name="Krzyzanowska D.M."/>
            <person name="Ossowicki A."/>
            <person name="Rajewska M."/>
            <person name="Maciag T."/>
            <person name="Kaczynski Z."/>
            <person name="Czerwicka M."/>
            <person name="Jafra S."/>
        </authorList>
    </citation>
    <scope>NUCLEOTIDE SEQUENCE [LARGE SCALE GENOMIC DNA]</scope>
    <source>
        <strain evidence="1 2">DSM 7216</strain>
    </source>
</reference>
<dbReference type="Proteomes" id="UP000215590">
    <property type="component" value="Unassembled WGS sequence"/>
</dbReference>
<protein>
    <submittedName>
        <fullName evidence="1">Uncharacterized protein</fullName>
    </submittedName>
</protein>
<comment type="caution">
    <text evidence="1">The sequence shown here is derived from an EMBL/GenBank/DDBJ whole genome shotgun (WGS) entry which is preliminary data.</text>
</comment>
<accession>A0A256FVM2</accession>
<dbReference type="AlphaFoldDB" id="A0A256FVM2"/>